<dbReference type="Proteomes" id="UP001605036">
    <property type="component" value="Unassembled WGS sequence"/>
</dbReference>
<keyword evidence="1" id="KW-0472">Membrane</keyword>
<evidence type="ECO:0000256" key="1">
    <source>
        <dbReference type="SAM" id="Phobius"/>
    </source>
</evidence>
<organism evidence="2 3">
    <name type="scientific">Riccia fluitans</name>
    <dbReference type="NCBI Taxonomy" id="41844"/>
    <lineage>
        <taxon>Eukaryota</taxon>
        <taxon>Viridiplantae</taxon>
        <taxon>Streptophyta</taxon>
        <taxon>Embryophyta</taxon>
        <taxon>Marchantiophyta</taxon>
        <taxon>Marchantiopsida</taxon>
        <taxon>Marchantiidae</taxon>
        <taxon>Marchantiales</taxon>
        <taxon>Ricciaceae</taxon>
        <taxon>Riccia</taxon>
    </lineage>
</organism>
<evidence type="ECO:0000313" key="2">
    <source>
        <dbReference type="EMBL" id="KAL2635048.1"/>
    </source>
</evidence>
<protein>
    <submittedName>
        <fullName evidence="2">Uncharacterized protein</fullName>
    </submittedName>
</protein>
<dbReference type="EMBL" id="JBHFFA010000003">
    <property type="protein sequence ID" value="KAL2635048.1"/>
    <property type="molecule type" value="Genomic_DNA"/>
</dbReference>
<keyword evidence="1" id="KW-1133">Transmembrane helix</keyword>
<proteinExistence type="predicted"/>
<feature type="transmembrane region" description="Helical" evidence="1">
    <location>
        <begin position="51"/>
        <end position="74"/>
    </location>
</feature>
<reference evidence="2 3" key="1">
    <citation type="submission" date="2024-09" db="EMBL/GenBank/DDBJ databases">
        <title>Chromosome-scale assembly of Riccia fluitans.</title>
        <authorList>
            <person name="Paukszto L."/>
            <person name="Sawicki J."/>
            <person name="Karawczyk K."/>
            <person name="Piernik-Szablinska J."/>
            <person name="Szczecinska M."/>
            <person name="Mazdziarz M."/>
        </authorList>
    </citation>
    <scope>NUCLEOTIDE SEQUENCE [LARGE SCALE GENOMIC DNA]</scope>
    <source>
        <strain evidence="2">Rf_01</strain>
        <tissue evidence="2">Aerial parts of the thallus</tissue>
    </source>
</reference>
<evidence type="ECO:0000313" key="3">
    <source>
        <dbReference type="Proteomes" id="UP001605036"/>
    </source>
</evidence>
<dbReference type="AlphaFoldDB" id="A0ABD1YX00"/>
<sequence>MIADSGNHRDDPIFEEGEYHPFAIVVESVGAARPGEGKKKKRKKNSDQHRVGLVCLIAHINAAIRYAWMIWFILNVDKKRNYREYYTLGTNKRVL</sequence>
<comment type="caution">
    <text evidence="2">The sequence shown here is derived from an EMBL/GenBank/DDBJ whole genome shotgun (WGS) entry which is preliminary data.</text>
</comment>
<keyword evidence="1" id="KW-0812">Transmembrane</keyword>
<name>A0ABD1YX00_9MARC</name>
<gene>
    <name evidence="2" type="ORF">R1flu_006527</name>
</gene>
<keyword evidence="3" id="KW-1185">Reference proteome</keyword>
<accession>A0ABD1YX00</accession>